<evidence type="ECO:0000256" key="2">
    <source>
        <dbReference type="ARBA" id="ARBA00004370"/>
    </source>
</evidence>
<dbReference type="GeneID" id="104603578"/>
<keyword evidence="3" id="KW-0433">Leucine-rich repeat</keyword>
<dbReference type="PANTHER" id="PTHR48059">
    <property type="entry name" value="POLYGALACTURONASE INHIBITOR 1"/>
    <property type="match status" value="1"/>
</dbReference>
<dbReference type="eggNOG" id="ENOG502SKW6">
    <property type="taxonomic scope" value="Eukaryota"/>
</dbReference>
<protein>
    <submittedName>
        <fullName evidence="9">Polygalacturonase inhibitor-like</fullName>
    </submittedName>
</protein>
<dbReference type="AlphaFoldDB" id="A0A1U8ASA4"/>
<dbReference type="STRING" id="4432.A0A1U8ASA4"/>
<dbReference type="InterPro" id="IPR001611">
    <property type="entry name" value="Leu-rich_rpt"/>
</dbReference>
<gene>
    <name evidence="9" type="primary">LOC104603578</name>
</gene>
<dbReference type="Gene3D" id="3.80.10.10">
    <property type="entry name" value="Ribonuclease Inhibitor"/>
    <property type="match status" value="1"/>
</dbReference>
<keyword evidence="6" id="KW-0472">Membrane</keyword>
<evidence type="ECO:0000256" key="3">
    <source>
        <dbReference type="ARBA" id="ARBA00022614"/>
    </source>
</evidence>
<accession>A0A1U8ASA4</accession>
<dbReference type="GO" id="GO:0016020">
    <property type="term" value="C:membrane"/>
    <property type="evidence" value="ECO:0007669"/>
    <property type="project" value="UniProtKB-SubCell"/>
</dbReference>
<dbReference type="SUPFAM" id="SSF52058">
    <property type="entry name" value="L domain-like"/>
    <property type="match status" value="1"/>
</dbReference>
<keyword evidence="5" id="KW-0677">Repeat</keyword>
<evidence type="ECO:0000256" key="7">
    <source>
        <dbReference type="ARBA" id="ARBA00038043"/>
    </source>
</evidence>
<dbReference type="Pfam" id="PF08263">
    <property type="entry name" value="LRRNT_2"/>
    <property type="match status" value="1"/>
</dbReference>
<dbReference type="OMA" id="TNFNTVI"/>
<organism evidence="8 9">
    <name type="scientific">Nelumbo nucifera</name>
    <name type="common">Sacred lotus</name>
    <dbReference type="NCBI Taxonomy" id="4432"/>
    <lineage>
        <taxon>Eukaryota</taxon>
        <taxon>Viridiplantae</taxon>
        <taxon>Streptophyta</taxon>
        <taxon>Embryophyta</taxon>
        <taxon>Tracheophyta</taxon>
        <taxon>Spermatophyta</taxon>
        <taxon>Magnoliopsida</taxon>
        <taxon>Proteales</taxon>
        <taxon>Nelumbonaceae</taxon>
        <taxon>Nelumbo</taxon>
    </lineage>
</organism>
<evidence type="ECO:0000313" key="9">
    <source>
        <dbReference type="RefSeq" id="XP_010265945.1"/>
    </source>
</evidence>
<name>A0A1U8ASA4_NELNU</name>
<dbReference type="InterPro" id="IPR051848">
    <property type="entry name" value="PGIP"/>
</dbReference>
<comment type="subcellular location">
    <subcellularLocation>
        <location evidence="1">Cell envelope</location>
    </subcellularLocation>
    <subcellularLocation>
        <location evidence="2">Membrane</location>
    </subcellularLocation>
</comment>
<dbReference type="OrthoDB" id="676979at2759"/>
<evidence type="ECO:0000256" key="1">
    <source>
        <dbReference type="ARBA" id="ARBA00004196"/>
    </source>
</evidence>
<dbReference type="PRINTS" id="PR00019">
    <property type="entry name" value="LEURICHRPT"/>
</dbReference>
<sequence length="321" mass="35765">MEICRKGSACSPSSFLLPLLFISSSFPSLTLSASFRCHLDDKNALLNIKKSIDIPKDSYFPWDPNTDCCQWEDVTCDPKTNRVTGLEFRMITVFGQIPASIGDLPYLETFVLALLKNDKLPGCIPDSFAKLHNLKRLEISLSPLSCRIPEFLGHLRNLEYLDLSHNKLNGPIPSSLGNLNKLVHLRLNDNKLTGSIPNSLGALNAELVDLSYNKLTGEASMFLKADGKAKDILISGNRLDFDMSKVRFPNNLKVLYLSANKIRGSIPEQVTKLRKLEAFDVSFNRLCGKIPVGGNMQKLIASYFYHNRCLCGLPLPNKCKS</sequence>
<keyword evidence="4" id="KW-0732">Signal</keyword>
<dbReference type="Pfam" id="PF00560">
    <property type="entry name" value="LRR_1"/>
    <property type="match status" value="3"/>
</dbReference>
<dbReference type="KEGG" id="nnu:104603578"/>
<dbReference type="PANTHER" id="PTHR48059:SF19">
    <property type="entry name" value="RECEPTOR-LIKE PROTEIN KINASE 5"/>
    <property type="match status" value="1"/>
</dbReference>
<comment type="similarity">
    <text evidence="7">Belongs to the polygalacturonase-inhibiting protein family.</text>
</comment>
<dbReference type="Proteomes" id="UP000189703">
    <property type="component" value="Unplaced"/>
</dbReference>
<evidence type="ECO:0000256" key="4">
    <source>
        <dbReference type="ARBA" id="ARBA00022729"/>
    </source>
</evidence>
<dbReference type="RefSeq" id="XP_010265945.1">
    <property type="nucleotide sequence ID" value="XM_010267643.1"/>
</dbReference>
<dbReference type="InterPro" id="IPR013210">
    <property type="entry name" value="LRR_N_plant-typ"/>
</dbReference>
<evidence type="ECO:0000256" key="5">
    <source>
        <dbReference type="ARBA" id="ARBA00022737"/>
    </source>
</evidence>
<evidence type="ECO:0000256" key="6">
    <source>
        <dbReference type="ARBA" id="ARBA00023136"/>
    </source>
</evidence>
<dbReference type="SMART" id="SM00365">
    <property type="entry name" value="LRR_SD22"/>
    <property type="match status" value="2"/>
</dbReference>
<dbReference type="InterPro" id="IPR032675">
    <property type="entry name" value="LRR_dom_sf"/>
</dbReference>
<keyword evidence="8" id="KW-1185">Reference proteome</keyword>
<proteinExistence type="inferred from homology"/>
<reference evidence="9" key="1">
    <citation type="submission" date="2025-08" db="UniProtKB">
        <authorList>
            <consortium name="RefSeq"/>
        </authorList>
    </citation>
    <scope>IDENTIFICATION</scope>
</reference>
<dbReference type="FunFam" id="3.80.10.10:FF:000400">
    <property type="entry name" value="Nuclear pore complex protein NUP107"/>
    <property type="match status" value="1"/>
</dbReference>
<evidence type="ECO:0000313" key="8">
    <source>
        <dbReference type="Proteomes" id="UP000189703"/>
    </source>
</evidence>